<dbReference type="EMBL" id="JACIFZ010000013">
    <property type="protein sequence ID" value="MBB4225657.1"/>
    <property type="molecule type" value="Genomic_DNA"/>
</dbReference>
<dbReference type="RefSeq" id="WP_184642384.1">
    <property type="nucleotide sequence ID" value="NZ_JACIFZ010000013.1"/>
</dbReference>
<dbReference type="AlphaFoldDB" id="A0A840G2Y8"/>
<reference evidence="1 2" key="1">
    <citation type="submission" date="2020-08" db="EMBL/GenBank/DDBJ databases">
        <title>Genomic Encyclopedia of Type Strains, Phase IV (KMG-V): Genome sequencing to study the core and pangenomes of soil and plant-associated prokaryotes.</title>
        <authorList>
            <person name="Whitman W."/>
        </authorList>
    </citation>
    <scope>NUCLEOTIDE SEQUENCE [LARGE SCALE GENOMIC DNA]</scope>
    <source>
        <strain evidence="1 2">34/80</strain>
    </source>
</reference>
<evidence type="ECO:0000313" key="2">
    <source>
        <dbReference type="Proteomes" id="UP000524450"/>
    </source>
</evidence>
<comment type="caution">
    <text evidence="1">The sequence shown here is derived from an EMBL/GenBank/DDBJ whole genome shotgun (WGS) entry which is preliminary data.</text>
</comment>
<protein>
    <submittedName>
        <fullName evidence="1">Uncharacterized protein</fullName>
    </submittedName>
</protein>
<proteinExistence type="predicted"/>
<gene>
    <name evidence="1" type="ORF">GGD71_006470</name>
</gene>
<accession>A0A840G2Y8</accession>
<name>A0A840G2Y8_9BURK</name>
<sequence length="140" mass="15747">MNVRQNLNALKAIYGSERATEFLLKLQRSSAAIGRLYYWQEQMLSAFNSGTGAELKTLEDALQAFNICPVHEEELRLDNVPILYGTRRAPSPEDVSHGAQTYPFANLAAYGPCWTEQATHTVVRFCAACREVHSRERQLG</sequence>
<organism evidence="1 2">
    <name type="scientific">Variovorax guangxiensis</name>
    <dbReference type="NCBI Taxonomy" id="1775474"/>
    <lineage>
        <taxon>Bacteria</taxon>
        <taxon>Pseudomonadati</taxon>
        <taxon>Pseudomonadota</taxon>
        <taxon>Betaproteobacteria</taxon>
        <taxon>Burkholderiales</taxon>
        <taxon>Comamonadaceae</taxon>
        <taxon>Variovorax</taxon>
    </lineage>
</organism>
<dbReference type="Proteomes" id="UP000524450">
    <property type="component" value="Unassembled WGS sequence"/>
</dbReference>
<evidence type="ECO:0000313" key="1">
    <source>
        <dbReference type="EMBL" id="MBB4225657.1"/>
    </source>
</evidence>